<sequence>MPLEIALMISIRSSIKYIELLVAIIGTIYLFKYKHTYLKYFLVILWYTAINEFSGYLFRILGFSTNMIIYNVFHFINFSFLFLLFNRSLEIPKYKKATSIFLGIYVASFFINMFFENYLIEVQTVPFLIASVLLITSIVFYFSEILNTEEVLYVKNNMLFWISVGYLLYLSGNIPIRVIRNYFADVVSLENVLEISSVLSIVMNMCFIIGFVWGEKDKGKL</sequence>
<feature type="transmembrane region" description="Helical" evidence="1">
    <location>
        <begin position="127"/>
        <end position="146"/>
    </location>
</feature>
<feature type="transmembrane region" description="Helical" evidence="1">
    <location>
        <begin position="158"/>
        <end position="176"/>
    </location>
</feature>
<organism evidence="2 3">
    <name type="scientific">Algibacter miyuki</name>
    <dbReference type="NCBI Taxonomy" id="1306933"/>
    <lineage>
        <taxon>Bacteria</taxon>
        <taxon>Pseudomonadati</taxon>
        <taxon>Bacteroidota</taxon>
        <taxon>Flavobacteriia</taxon>
        <taxon>Flavobacteriales</taxon>
        <taxon>Flavobacteriaceae</taxon>
        <taxon>Algibacter</taxon>
    </lineage>
</organism>
<keyword evidence="1" id="KW-0812">Transmembrane</keyword>
<feature type="transmembrane region" description="Helical" evidence="1">
    <location>
        <begin position="196"/>
        <end position="214"/>
    </location>
</feature>
<name>A0ABV5GXK6_9FLAO</name>
<gene>
    <name evidence="2" type="ORF">ACFFU1_05635</name>
</gene>
<proteinExistence type="predicted"/>
<reference evidence="2 3" key="1">
    <citation type="submission" date="2024-09" db="EMBL/GenBank/DDBJ databases">
        <authorList>
            <person name="Sun Q."/>
            <person name="Mori K."/>
        </authorList>
    </citation>
    <scope>NUCLEOTIDE SEQUENCE [LARGE SCALE GENOMIC DNA]</scope>
    <source>
        <strain evidence="2 3">CECT 8300</strain>
    </source>
</reference>
<evidence type="ECO:0000313" key="3">
    <source>
        <dbReference type="Proteomes" id="UP001589590"/>
    </source>
</evidence>
<dbReference type="EMBL" id="JBHMFA010000004">
    <property type="protein sequence ID" value="MFB9104367.1"/>
    <property type="molecule type" value="Genomic_DNA"/>
</dbReference>
<comment type="caution">
    <text evidence="2">The sequence shown here is derived from an EMBL/GenBank/DDBJ whole genome shotgun (WGS) entry which is preliminary data.</text>
</comment>
<dbReference type="Proteomes" id="UP001589590">
    <property type="component" value="Unassembled WGS sequence"/>
</dbReference>
<evidence type="ECO:0000256" key="1">
    <source>
        <dbReference type="SAM" id="Phobius"/>
    </source>
</evidence>
<dbReference type="RefSeq" id="WP_377878678.1">
    <property type="nucleotide sequence ID" value="NZ_JBHMFA010000004.1"/>
</dbReference>
<keyword evidence="1" id="KW-1133">Transmembrane helix</keyword>
<keyword evidence="3" id="KW-1185">Reference proteome</keyword>
<feature type="transmembrane region" description="Helical" evidence="1">
    <location>
        <begin position="40"/>
        <end position="61"/>
    </location>
</feature>
<feature type="transmembrane region" description="Helical" evidence="1">
    <location>
        <begin position="97"/>
        <end position="115"/>
    </location>
</feature>
<evidence type="ECO:0000313" key="2">
    <source>
        <dbReference type="EMBL" id="MFB9104367.1"/>
    </source>
</evidence>
<feature type="transmembrane region" description="Helical" evidence="1">
    <location>
        <begin position="15"/>
        <end position="33"/>
    </location>
</feature>
<accession>A0ABV5GXK6</accession>
<keyword evidence="1" id="KW-0472">Membrane</keyword>
<protein>
    <submittedName>
        <fullName evidence="2">Uncharacterized protein</fullName>
    </submittedName>
</protein>
<feature type="transmembrane region" description="Helical" evidence="1">
    <location>
        <begin position="67"/>
        <end position="85"/>
    </location>
</feature>